<dbReference type="Pfam" id="PF07195">
    <property type="entry name" value="FliD_C"/>
    <property type="match status" value="1"/>
</dbReference>
<dbReference type="GO" id="GO:0009421">
    <property type="term" value="C:bacterial-type flagellum filament cap"/>
    <property type="evidence" value="ECO:0007669"/>
    <property type="project" value="InterPro"/>
</dbReference>
<keyword evidence="9" id="KW-1185">Reference proteome</keyword>
<proteinExistence type="inferred from homology"/>
<dbReference type="PANTHER" id="PTHR30288">
    <property type="entry name" value="FLAGELLAR CAP/ASSEMBLY PROTEIN FLID"/>
    <property type="match status" value="1"/>
</dbReference>
<organism evidence="8 9">
    <name type="scientific">Brevibacillus centrosporus</name>
    <dbReference type="NCBI Taxonomy" id="54910"/>
    <lineage>
        <taxon>Bacteria</taxon>
        <taxon>Bacillati</taxon>
        <taxon>Bacillota</taxon>
        <taxon>Bacilli</taxon>
        <taxon>Bacillales</taxon>
        <taxon>Paenibacillaceae</taxon>
        <taxon>Brevibacillus</taxon>
    </lineage>
</organism>
<protein>
    <recommendedName>
        <fullName evidence="5">Flagellar hook-associated protein 2</fullName>
        <shortName evidence="5">HAP2</shortName>
    </recommendedName>
    <alternativeName>
        <fullName evidence="5">Flagellar cap protein</fullName>
    </alternativeName>
</protein>
<dbReference type="GO" id="GO:0009424">
    <property type="term" value="C:bacterial-type flagellum hook"/>
    <property type="evidence" value="ECO:0007669"/>
    <property type="project" value="UniProtKB-UniRule"/>
</dbReference>
<dbReference type="InterPro" id="IPR003481">
    <property type="entry name" value="FliD_N"/>
</dbReference>
<evidence type="ECO:0000313" key="9">
    <source>
        <dbReference type="Proteomes" id="UP000198915"/>
    </source>
</evidence>
<feature type="domain" description="Flagellar hook-associated protein 2 N-terminal" evidence="6">
    <location>
        <begin position="12"/>
        <end position="106"/>
    </location>
</feature>
<dbReference type="InterPro" id="IPR040026">
    <property type="entry name" value="FliD"/>
</dbReference>
<comment type="function">
    <text evidence="5">Required for morphogenesis and for the elongation of the flagellar filament by facilitating polymerization of the flagellin monomers at the tip of growing filament. Forms a capping structure, which prevents flagellin subunits (transported through the central channel of the flagellum) from leaking out without polymerization at the distal end.</text>
</comment>
<keyword evidence="5" id="KW-0964">Secreted</keyword>
<keyword evidence="8" id="KW-0966">Cell projection</keyword>
<evidence type="ECO:0000259" key="6">
    <source>
        <dbReference type="Pfam" id="PF02465"/>
    </source>
</evidence>
<name>A0A1I4CF93_9BACL</name>
<keyword evidence="8" id="KW-0282">Flagellum</keyword>
<evidence type="ECO:0000256" key="2">
    <source>
        <dbReference type="ARBA" id="ARBA00011255"/>
    </source>
</evidence>
<accession>A0A1I4CF93</accession>
<comment type="subunit">
    <text evidence="2 5">Homopentamer.</text>
</comment>
<dbReference type="RefSeq" id="WP_092275507.1">
    <property type="nucleotide sequence ID" value="NZ_FORT01000020.1"/>
</dbReference>
<dbReference type="Proteomes" id="UP000198915">
    <property type="component" value="Unassembled WGS sequence"/>
</dbReference>
<evidence type="ECO:0000256" key="4">
    <source>
        <dbReference type="ARBA" id="ARBA00023143"/>
    </source>
</evidence>
<keyword evidence="3" id="KW-0175">Coiled coil</keyword>
<feature type="domain" description="Flagellar hook-associated protein 2 C-terminal" evidence="7">
    <location>
        <begin position="227"/>
        <end position="500"/>
    </location>
</feature>
<dbReference type="PANTHER" id="PTHR30288:SF0">
    <property type="entry name" value="FLAGELLAR HOOK-ASSOCIATED PROTEIN 2"/>
    <property type="match status" value="1"/>
</dbReference>
<evidence type="ECO:0000256" key="1">
    <source>
        <dbReference type="ARBA" id="ARBA00009764"/>
    </source>
</evidence>
<evidence type="ECO:0000256" key="3">
    <source>
        <dbReference type="ARBA" id="ARBA00023054"/>
    </source>
</evidence>
<evidence type="ECO:0000259" key="7">
    <source>
        <dbReference type="Pfam" id="PF07195"/>
    </source>
</evidence>
<sequence>MSTINRISGLASGLDTETMVKDLMKAERKPLDSLLRKKQMDSWQRDDYRELNLMIASFRDNTMRDMKLQSTYLKKTISSSNDSIVTAKQKGNPSLDAYVIKDVQLAVAGTPHATNFSTTVSDPNTALGNTFDLKIKGHTGVEKTIEVTATDSMNSIISKINSVSSDTGVVASFNAVDKKMVFTANKNGATDMSIAVVSPGTSTPATTNFGLADYSATAVGQDDVKGSVTINGTTLQISSNTFTYDGMEFTFKQNSIPGQTYTISASPDEDAIFNSISKFVEDYNTLIDKLNSKISEARYKDYQPLSDEEKAAMDEKVIEKWEEKAKSGLLRRDPMITDALTQMRNAIFNPVSGVDKKFDLLTEIGISTTRPGGEGSASNYLDKGKLFIDEKKLREAIRANGNDVMDIFTKSSSSTDSQTKYAESGIAQRLYDTLGSITSTITKKAGSLGMTDESEYYTMGKSMKSLNEQISKWKDRLEDIENRYWSKFSALENAMNRMNSQSAWLSQQLGG</sequence>
<dbReference type="Pfam" id="PF07196">
    <property type="entry name" value="Flagellin_IN"/>
    <property type="match status" value="1"/>
</dbReference>
<keyword evidence="8" id="KW-0969">Cilium</keyword>
<dbReference type="InterPro" id="IPR010809">
    <property type="entry name" value="FliD_C"/>
</dbReference>
<evidence type="ECO:0000313" key="8">
    <source>
        <dbReference type="EMBL" id="SFK79902.1"/>
    </source>
</evidence>
<dbReference type="Gene3D" id="3.30.70.2120">
    <property type="match status" value="1"/>
</dbReference>
<gene>
    <name evidence="8" type="ORF">SAMN05518846_12049</name>
</gene>
<dbReference type="GO" id="GO:0071973">
    <property type="term" value="P:bacterial-type flagellum-dependent cell motility"/>
    <property type="evidence" value="ECO:0007669"/>
    <property type="project" value="TreeGrafter"/>
</dbReference>
<reference evidence="9" key="1">
    <citation type="submission" date="2016-10" db="EMBL/GenBank/DDBJ databases">
        <authorList>
            <person name="Varghese N."/>
            <person name="Submissions S."/>
        </authorList>
    </citation>
    <scope>NUCLEOTIDE SEQUENCE [LARGE SCALE GENOMIC DNA]</scope>
    <source>
        <strain evidence="9">OK042</strain>
    </source>
</reference>
<dbReference type="GO" id="GO:0005576">
    <property type="term" value="C:extracellular region"/>
    <property type="evidence" value="ECO:0007669"/>
    <property type="project" value="UniProtKB-SubCell"/>
</dbReference>
<dbReference type="Pfam" id="PF02465">
    <property type="entry name" value="FliD_N"/>
    <property type="match status" value="1"/>
</dbReference>
<dbReference type="STRING" id="1884381.SAMN05518846_12049"/>
<comment type="subcellular location">
    <subcellularLocation>
        <location evidence="5">Secreted</location>
    </subcellularLocation>
    <subcellularLocation>
        <location evidence="5">Bacterial flagellum</location>
    </subcellularLocation>
</comment>
<comment type="similarity">
    <text evidence="1 5">Belongs to the FliD family.</text>
</comment>
<dbReference type="GO" id="GO:0007155">
    <property type="term" value="P:cell adhesion"/>
    <property type="evidence" value="ECO:0007669"/>
    <property type="project" value="InterPro"/>
</dbReference>
<evidence type="ECO:0000256" key="5">
    <source>
        <dbReference type="RuleBase" id="RU362066"/>
    </source>
</evidence>
<dbReference type="InterPro" id="IPR010810">
    <property type="entry name" value="Flagellin_hook_IN_motif"/>
</dbReference>
<dbReference type="EMBL" id="FORT01000020">
    <property type="protein sequence ID" value="SFK79902.1"/>
    <property type="molecule type" value="Genomic_DNA"/>
</dbReference>
<dbReference type="SUPFAM" id="SSF64518">
    <property type="entry name" value="Phase 1 flagellin"/>
    <property type="match status" value="1"/>
</dbReference>
<dbReference type="AlphaFoldDB" id="A0A1I4CF93"/>
<keyword evidence="4 5" id="KW-0975">Bacterial flagellum</keyword>